<evidence type="ECO:0000313" key="3">
    <source>
        <dbReference type="EMBL" id="ERJ93866.1"/>
    </source>
</evidence>
<protein>
    <recommendedName>
        <fullName evidence="2">Lipoprotein LPP20-like domain-containing protein</fullName>
    </recommendedName>
</protein>
<keyword evidence="4" id="KW-1185">Reference proteome</keyword>
<dbReference type="EMBL" id="AWVH01000013">
    <property type="protein sequence ID" value="ERJ93866.1"/>
    <property type="molecule type" value="Genomic_DNA"/>
</dbReference>
<feature type="signal peptide" evidence="1">
    <location>
        <begin position="1"/>
        <end position="41"/>
    </location>
</feature>
<dbReference type="InterPro" id="IPR024952">
    <property type="entry name" value="LPP20-like_dom"/>
</dbReference>
<feature type="domain" description="Lipoprotein LPP20-like" evidence="2">
    <location>
        <begin position="57"/>
        <end position="157"/>
    </location>
</feature>
<evidence type="ECO:0000313" key="4">
    <source>
        <dbReference type="Proteomes" id="UP000016649"/>
    </source>
</evidence>
<organism evidence="3 4">
    <name type="scientific">Treponema lecithinolyticum ATCC 700332</name>
    <dbReference type="NCBI Taxonomy" id="1321815"/>
    <lineage>
        <taxon>Bacteria</taxon>
        <taxon>Pseudomonadati</taxon>
        <taxon>Spirochaetota</taxon>
        <taxon>Spirochaetia</taxon>
        <taxon>Spirochaetales</taxon>
        <taxon>Treponemataceae</taxon>
        <taxon>Treponema</taxon>
    </lineage>
</organism>
<keyword evidence="1" id="KW-0732">Signal</keyword>
<comment type="caution">
    <text evidence="3">The sequence shown here is derived from an EMBL/GenBank/DDBJ whole genome shotgun (WGS) entry which is preliminary data.</text>
</comment>
<dbReference type="RefSeq" id="WP_021686435.1">
    <property type="nucleotide sequence ID" value="NZ_KI260556.1"/>
</dbReference>
<dbReference type="Proteomes" id="UP000016649">
    <property type="component" value="Unassembled WGS sequence"/>
</dbReference>
<dbReference type="Gene3D" id="3.10.28.20">
    <property type="entry name" value="Acetamidase/Formamidase-like domains"/>
    <property type="match status" value="1"/>
</dbReference>
<feature type="chain" id="PRO_5047200542" description="Lipoprotein LPP20-like domain-containing protein" evidence="1">
    <location>
        <begin position="42"/>
        <end position="371"/>
    </location>
</feature>
<proteinExistence type="predicted"/>
<evidence type="ECO:0000256" key="1">
    <source>
        <dbReference type="SAM" id="SignalP"/>
    </source>
</evidence>
<evidence type="ECO:0000259" key="2">
    <source>
        <dbReference type="Pfam" id="PF02169"/>
    </source>
</evidence>
<sequence length="371" mass="39925">MYALNTKGCRVKTKTQTLRALCMWGLLCASVVGIHVSCVSASSAAAKHTKTQLSKAPAWVTDAAAVYPDSLYLSAVGYSEQRSGAEIEAAAALTKSISQKVASETSAAQSMEKDSPTVKKSVSSVVRTVSQVDKITGLTVKETWTAPDGTEYALAVINREEVGSYYAQKIRNCENGINKLIVFASEHPAGFEAVSALSQAVENAAENERDMAVLSVVHPAKYKLVSLAYENKQAVEVLLRREIEKIRIAVDVKSDVKADVKNVAGERLTAAFMNVLNEAGFASSVKNAAPYVLSASFSATPFETASASDNRFVRYMLNVQLSDTRTGKTVLSWSTGGKEAHLSESEAVQRAVRTAETEIKNSFLEHLLKLS</sequence>
<dbReference type="Pfam" id="PF02169">
    <property type="entry name" value="LPP20"/>
    <property type="match status" value="1"/>
</dbReference>
<name>A0ABN0P065_TRELE</name>
<reference evidence="3 4" key="1">
    <citation type="submission" date="2013-08" db="EMBL/GenBank/DDBJ databases">
        <authorList>
            <person name="Weinstock G."/>
            <person name="Sodergren E."/>
            <person name="Wylie T."/>
            <person name="Fulton L."/>
            <person name="Fulton R."/>
            <person name="Fronick C."/>
            <person name="O'Laughlin M."/>
            <person name="Godfrey J."/>
            <person name="Miner T."/>
            <person name="Herter B."/>
            <person name="Appelbaum E."/>
            <person name="Cordes M."/>
            <person name="Lek S."/>
            <person name="Wollam A."/>
            <person name="Pepin K.H."/>
            <person name="Palsikar V.B."/>
            <person name="Mitreva M."/>
            <person name="Wilson R.K."/>
        </authorList>
    </citation>
    <scope>NUCLEOTIDE SEQUENCE [LARGE SCALE GENOMIC DNA]</scope>
    <source>
        <strain evidence="3 4">ATCC 700332</strain>
    </source>
</reference>
<accession>A0ABN0P065</accession>
<gene>
    <name evidence="3" type="ORF">HMPREF9193_00587</name>
</gene>